<name>A0ABD0NQB2_CIRMR</name>
<evidence type="ECO:0000313" key="1">
    <source>
        <dbReference type="EMBL" id="KAL0163635.1"/>
    </source>
</evidence>
<gene>
    <name evidence="1" type="ORF">M9458_039388</name>
</gene>
<evidence type="ECO:0000313" key="2">
    <source>
        <dbReference type="Proteomes" id="UP001529510"/>
    </source>
</evidence>
<protein>
    <submittedName>
        <fullName evidence="1">Uncharacterized protein</fullName>
    </submittedName>
</protein>
<sequence>SIQRSCTSKVWQSRSILPFSCTYSTCPSTSVTCVCASFLCLTSSSIASWSCCLCPSPWRRCSITSGGFTSST</sequence>
<proteinExistence type="predicted"/>
<accession>A0ABD0NQB2</accession>
<comment type="caution">
    <text evidence="1">The sequence shown here is derived from an EMBL/GenBank/DDBJ whole genome shotgun (WGS) entry which is preliminary data.</text>
</comment>
<feature type="non-terminal residue" evidence="1">
    <location>
        <position position="1"/>
    </location>
</feature>
<feature type="non-terminal residue" evidence="1">
    <location>
        <position position="72"/>
    </location>
</feature>
<reference evidence="1 2" key="1">
    <citation type="submission" date="2024-05" db="EMBL/GenBank/DDBJ databases">
        <title>Genome sequencing and assembly of Indian major carp, Cirrhinus mrigala (Hamilton, 1822).</title>
        <authorList>
            <person name="Mohindra V."/>
            <person name="Chowdhury L.M."/>
            <person name="Lal K."/>
            <person name="Jena J.K."/>
        </authorList>
    </citation>
    <scope>NUCLEOTIDE SEQUENCE [LARGE SCALE GENOMIC DNA]</scope>
    <source>
        <strain evidence="1">CM1030</strain>
        <tissue evidence="1">Blood</tissue>
    </source>
</reference>
<dbReference type="AlphaFoldDB" id="A0ABD0NQB2"/>
<organism evidence="1 2">
    <name type="scientific">Cirrhinus mrigala</name>
    <name type="common">Mrigala</name>
    <dbReference type="NCBI Taxonomy" id="683832"/>
    <lineage>
        <taxon>Eukaryota</taxon>
        <taxon>Metazoa</taxon>
        <taxon>Chordata</taxon>
        <taxon>Craniata</taxon>
        <taxon>Vertebrata</taxon>
        <taxon>Euteleostomi</taxon>
        <taxon>Actinopterygii</taxon>
        <taxon>Neopterygii</taxon>
        <taxon>Teleostei</taxon>
        <taxon>Ostariophysi</taxon>
        <taxon>Cypriniformes</taxon>
        <taxon>Cyprinidae</taxon>
        <taxon>Labeoninae</taxon>
        <taxon>Labeonini</taxon>
        <taxon>Cirrhinus</taxon>
    </lineage>
</organism>
<dbReference type="Proteomes" id="UP001529510">
    <property type="component" value="Unassembled WGS sequence"/>
</dbReference>
<keyword evidence="2" id="KW-1185">Reference proteome</keyword>
<dbReference type="EMBL" id="JAMKFB020000020">
    <property type="protein sequence ID" value="KAL0163635.1"/>
    <property type="molecule type" value="Genomic_DNA"/>
</dbReference>